<evidence type="ECO:0000313" key="1">
    <source>
        <dbReference type="EMBL" id="MCD2193458.1"/>
    </source>
</evidence>
<sequence length="85" mass="7904">MGTTGIGADGVGRAGVGPAGAVRSAGPGAMRGSPVGVPVRGAGIAGALPVRGAGIAGAVPYVQADVAMRDCGAVYVVRTAESSAV</sequence>
<name>A0ABS8P5C7_9PSEU</name>
<organism evidence="1 2">
    <name type="scientific">Actinomycetospora endophytica</name>
    <dbReference type="NCBI Taxonomy" id="2291215"/>
    <lineage>
        <taxon>Bacteria</taxon>
        <taxon>Bacillati</taxon>
        <taxon>Actinomycetota</taxon>
        <taxon>Actinomycetes</taxon>
        <taxon>Pseudonocardiales</taxon>
        <taxon>Pseudonocardiaceae</taxon>
        <taxon>Actinomycetospora</taxon>
    </lineage>
</organism>
<protein>
    <submittedName>
        <fullName evidence="1">Uncharacterized protein</fullName>
    </submittedName>
</protein>
<reference evidence="1 2" key="1">
    <citation type="submission" date="2021-11" db="EMBL/GenBank/DDBJ databases">
        <title>Draft genome sequence of Actinomycetospora sp. SF1 isolated from the rhizosphere soil.</title>
        <authorList>
            <person name="Duangmal K."/>
            <person name="Chantavorakit T."/>
        </authorList>
    </citation>
    <scope>NUCLEOTIDE SEQUENCE [LARGE SCALE GENOMIC DNA]</scope>
    <source>
        <strain evidence="1 2">TBRC 5722</strain>
    </source>
</reference>
<proteinExistence type="predicted"/>
<accession>A0ABS8P5C7</accession>
<dbReference type="EMBL" id="JAJNDB010000001">
    <property type="protein sequence ID" value="MCD2193458.1"/>
    <property type="molecule type" value="Genomic_DNA"/>
</dbReference>
<comment type="caution">
    <text evidence="1">The sequence shown here is derived from an EMBL/GenBank/DDBJ whole genome shotgun (WGS) entry which is preliminary data.</text>
</comment>
<dbReference type="RefSeq" id="WP_230731637.1">
    <property type="nucleotide sequence ID" value="NZ_JAJNDB010000001.1"/>
</dbReference>
<gene>
    <name evidence="1" type="ORF">LQ327_08685</name>
</gene>
<evidence type="ECO:0000313" key="2">
    <source>
        <dbReference type="Proteomes" id="UP001199469"/>
    </source>
</evidence>
<keyword evidence="2" id="KW-1185">Reference proteome</keyword>
<dbReference type="Proteomes" id="UP001199469">
    <property type="component" value="Unassembled WGS sequence"/>
</dbReference>